<feature type="domain" description="PKD" evidence="14">
    <location>
        <begin position="912"/>
        <end position="985"/>
    </location>
</feature>
<evidence type="ECO:0000256" key="4">
    <source>
        <dbReference type="ARBA" id="ARBA00022475"/>
    </source>
</evidence>
<dbReference type="SUPFAM" id="SSF56436">
    <property type="entry name" value="C-type lectin-like"/>
    <property type="match status" value="1"/>
</dbReference>
<evidence type="ECO:0000256" key="10">
    <source>
        <dbReference type="ARBA" id="ARBA00023157"/>
    </source>
</evidence>
<feature type="domain" description="PKD" evidence="14">
    <location>
        <begin position="1008"/>
        <end position="1069"/>
    </location>
</feature>
<dbReference type="GO" id="GO:0005929">
    <property type="term" value="C:cilium"/>
    <property type="evidence" value="ECO:0007669"/>
    <property type="project" value="UniProtKB-SubCell"/>
</dbReference>
<evidence type="ECO:0008006" key="17">
    <source>
        <dbReference type="Google" id="ProtNLM"/>
    </source>
</evidence>
<evidence type="ECO:0000256" key="8">
    <source>
        <dbReference type="ARBA" id="ARBA00023069"/>
    </source>
</evidence>
<feature type="domain" description="PKD" evidence="14">
    <location>
        <begin position="1691"/>
        <end position="1747"/>
    </location>
</feature>
<evidence type="ECO:0000256" key="1">
    <source>
        <dbReference type="ARBA" id="ARBA00004138"/>
    </source>
</evidence>
<dbReference type="InterPro" id="IPR000601">
    <property type="entry name" value="PKD_dom"/>
</dbReference>
<comment type="subcellular location">
    <subcellularLocation>
        <location evidence="2">Cell membrane</location>
        <topology evidence="2">Multi-pass membrane protein</topology>
    </subcellularLocation>
    <subcellularLocation>
        <location evidence="1">Cell projection</location>
        <location evidence="1">Cilium</location>
    </subcellularLocation>
</comment>
<evidence type="ECO:0000256" key="3">
    <source>
        <dbReference type="ARBA" id="ARBA00007200"/>
    </source>
</evidence>
<feature type="domain" description="PKD" evidence="14">
    <location>
        <begin position="838"/>
        <end position="893"/>
    </location>
</feature>
<evidence type="ECO:0000259" key="14">
    <source>
        <dbReference type="PROSITE" id="PS50093"/>
    </source>
</evidence>
<dbReference type="PANTHER" id="PTHR46730:SF3">
    <property type="entry name" value="POLYCYSTIN-1"/>
    <property type="match status" value="1"/>
</dbReference>
<dbReference type="GO" id="GO:0005886">
    <property type="term" value="C:plasma membrane"/>
    <property type="evidence" value="ECO:0007669"/>
    <property type="project" value="UniProtKB-SubCell"/>
</dbReference>
<dbReference type="FunFam" id="2.60.40.10:FF:002088">
    <property type="entry name" value="Polycystic kidney disease 1a"/>
    <property type="match status" value="1"/>
</dbReference>
<proteinExistence type="inferred from homology"/>
<feature type="domain" description="PKD" evidence="14">
    <location>
        <begin position="729"/>
        <end position="817"/>
    </location>
</feature>
<dbReference type="PANTHER" id="PTHR46730">
    <property type="entry name" value="POLYCYSTIN-1"/>
    <property type="match status" value="1"/>
</dbReference>
<feature type="domain" description="C-type lectin" evidence="13">
    <location>
        <begin position="13"/>
        <end position="126"/>
    </location>
</feature>
<keyword evidence="12" id="KW-0966">Cell projection</keyword>
<feature type="domain" description="PKD" evidence="14">
    <location>
        <begin position="652"/>
        <end position="724"/>
    </location>
</feature>
<keyword evidence="10" id="KW-1015">Disulfide bond</keyword>
<evidence type="ECO:0000256" key="12">
    <source>
        <dbReference type="ARBA" id="ARBA00023273"/>
    </source>
</evidence>
<evidence type="ECO:0000259" key="13">
    <source>
        <dbReference type="PROSITE" id="PS50041"/>
    </source>
</evidence>
<protein>
    <recommendedName>
        <fullName evidence="17">Polycystin-1</fullName>
    </recommendedName>
</protein>
<organism evidence="15 16">
    <name type="scientific">Anguilla anguilla</name>
    <name type="common">European freshwater eel</name>
    <name type="synonym">Muraena anguilla</name>
    <dbReference type="NCBI Taxonomy" id="7936"/>
    <lineage>
        <taxon>Eukaryota</taxon>
        <taxon>Metazoa</taxon>
        <taxon>Chordata</taxon>
        <taxon>Craniata</taxon>
        <taxon>Vertebrata</taxon>
        <taxon>Euteleostomi</taxon>
        <taxon>Actinopterygii</taxon>
        <taxon>Neopterygii</taxon>
        <taxon>Teleostei</taxon>
        <taxon>Anguilliformes</taxon>
        <taxon>Anguillidae</taxon>
        <taxon>Anguilla</taxon>
    </lineage>
</organism>
<dbReference type="Pfam" id="PF00059">
    <property type="entry name" value="Lectin_C"/>
    <property type="match status" value="1"/>
</dbReference>
<reference evidence="15" key="1">
    <citation type="submission" date="2021-01" db="EMBL/GenBank/DDBJ databases">
        <title>A chromosome-scale assembly of European eel, Anguilla anguilla.</title>
        <authorList>
            <person name="Henkel C."/>
            <person name="Jong-Raadsen S.A."/>
            <person name="Dufour S."/>
            <person name="Weltzien F.-A."/>
            <person name="Palstra A.P."/>
            <person name="Pelster B."/>
            <person name="Spaink H.P."/>
            <person name="Van Den Thillart G.E."/>
            <person name="Jansen H."/>
            <person name="Zahm M."/>
            <person name="Klopp C."/>
            <person name="Cedric C."/>
            <person name="Louis A."/>
            <person name="Berthelot C."/>
            <person name="Parey E."/>
            <person name="Roest Crollius H."/>
            <person name="Montfort J."/>
            <person name="Robinson-Rechavi M."/>
            <person name="Bucao C."/>
            <person name="Bouchez O."/>
            <person name="Gislard M."/>
            <person name="Lluch J."/>
            <person name="Milhes M."/>
            <person name="Lampietro C."/>
            <person name="Lopez Roques C."/>
            <person name="Donnadieu C."/>
            <person name="Braasch I."/>
            <person name="Desvignes T."/>
            <person name="Postlethwait J."/>
            <person name="Bobe J."/>
            <person name="Guiguen Y."/>
            <person name="Dirks R."/>
        </authorList>
    </citation>
    <scope>NUCLEOTIDE SEQUENCE</scope>
    <source>
        <strain evidence="15">Tag_6206</strain>
        <tissue evidence="15">Liver</tissue>
    </source>
</reference>
<dbReference type="InterPro" id="IPR001304">
    <property type="entry name" value="C-type_lectin-like"/>
</dbReference>
<dbReference type="InterPro" id="IPR016186">
    <property type="entry name" value="C-type_lectin-like/link_sf"/>
</dbReference>
<dbReference type="PROSITE" id="PS50093">
    <property type="entry name" value="PKD"/>
    <property type="match status" value="7"/>
</dbReference>
<gene>
    <name evidence="15" type="ORF">ANANG_G00033700</name>
</gene>
<dbReference type="SMART" id="SM00089">
    <property type="entry name" value="PKD"/>
    <property type="match status" value="14"/>
</dbReference>
<dbReference type="CDD" id="cd00146">
    <property type="entry name" value="PKD"/>
    <property type="match status" value="10"/>
</dbReference>
<evidence type="ECO:0000313" key="15">
    <source>
        <dbReference type="EMBL" id="KAG5854077.1"/>
    </source>
</evidence>
<dbReference type="Pfam" id="PF00801">
    <property type="entry name" value="PKD"/>
    <property type="match status" value="13"/>
</dbReference>
<dbReference type="PROSITE" id="PS50041">
    <property type="entry name" value="C_TYPE_LECTIN_2"/>
    <property type="match status" value="1"/>
</dbReference>
<evidence type="ECO:0000256" key="5">
    <source>
        <dbReference type="ARBA" id="ARBA00022692"/>
    </source>
</evidence>
<evidence type="ECO:0000256" key="9">
    <source>
        <dbReference type="ARBA" id="ARBA00023136"/>
    </source>
</evidence>
<comment type="similarity">
    <text evidence="3">Belongs to the polycystin family.</text>
</comment>
<dbReference type="Gene3D" id="2.60.40.10">
    <property type="entry name" value="Immunoglobulins"/>
    <property type="match status" value="7"/>
</dbReference>
<dbReference type="InterPro" id="IPR022409">
    <property type="entry name" value="PKD/Chitinase_dom"/>
</dbReference>
<dbReference type="GO" id="GO:0005261">
    <property type="term" value="F:monoatomic cation channel activity"/>
    <property type="evidence" value="ECO:0007669"/>
    <property type="project" value="TreeGrafter"/>
</dbReference>
<keyword evidence="7" id="KW-1133">Transmembrane helix</keyword>
<comment type="caution">
    <text evidence="15">The sequence shown here is derived from an EMBL/GenBank/DDBJ whole genome shotgun (WGS) entry which is preliminary data.</text>
</comment>
<dbReference type="FunFam" id="2.60.40.10:FF:001724">
    <property type="entry name" value="Polycystin 1, transient receptor potential channel-interacting"/>
    <property type="match status" value="1"/>
</dbReference>
<evidence type="ECO:0000256" key="6">
    <source>
        <dbReference type="ARBA" id="ARBA00022737"/>
    </source>
</evidence>
<dbReference type="EMBL" id="JAFIRN010000002">
    <property type="protein sequence ID" value="KAG5854077.1"/>
    <property type="molecule type" value="Genomic_DNA"/>
</dbReference>
<keyword evidence="6" id="KW-0677">Repeat</keyword>
<evidence type="ECO:0000256" key="2">
    <source>
        <dbReference type="ARBA" id="ARBA00004651"/>
    </source>
</evidence>
<keyword evidence="4" id="KW-1003">Cell membrane</keyword>
<keyword evidence="8" id="KW-0969">Cilium</keyword>
<evidence type="ECO:0000313" key="16">
    <source>
        <dbReference type="Proteomes" id="UP001044222"/>
    </source>
</evidence>
<dbReference type="SMART" id="SM00034">
    <property type="entry name" value="CLECT"/>
    <property type="match status" value="1"/>
</dbReference>
<dbReference type="Proteomes" id="UP001044222">
    <property type="component" value="Unassembled WGS sequence"/>
</dbReference>
<dbReference type="InterPro" id="IPR035986">
    <property type="entry name" value="PKD_dom_sf"/>
</dbReference>
<keyword evidence="11" id="KW-0325">Glycoprotein</keyword>
<dbReference type="GO" id="GO:0006816">
    <property type="term" value="P:calcium ion transport"/>
    <property type="evidence" value="ECO:0007669"/>
    <property type="project" value="TreeGrafter"/>
</dbReference>
<dbReference type="CDD" id="cd00037">
    <property type="entry name" value="CLECT"/>
    <property type="match status" value="1"/>
</dbReference>
<dbReference type="InterPro" id="IPR013783">
    <property type="entry name" value="Ig-like_fold"/>
</dbReference>
<evidence type="ECO:0000256" key="11">
    <source>
        <dbReference type="ARBA" id="ARBA00023180"/>
    </source>
</evidence>
<accession>A0A9D3MUK3</accession>
<dbReference type="InterPro" id="IPR016187">
    <property type="entry name" value="CTDL_fold"/>
</dbReference>
<keyword evidence="16" id="KW-1185">Reference proteome</keyword>
<dbReference type="SUPFAM" id="SSF49299">
    <property type="entry name" value="PKD domain"/>
    <property type="match status" value="11"/>
</dbReference>
<dbReference type="FunFam" id="2.60.40.10:FF:000825">
    <property type="entry name" value="Polycystin 1, transient receptor potential channel interacting"/>
    <property type="match status" value="1"/>
</dbReference>
<name>A0A9D3MUK3_ANGAN</name>
<evidence type="ECO:0000256" key="7">
    <source>
        <dbReference type="ARBA" id="ARBA00022989"/>
    </source>
</evidence>
<sequence length="1762" mass="192172">MPHCPSDGFLDTNSSHCYHLNPEESSWAEAQRQCSAQGGDLAVVRTEPIRSLLARRVTQERGVWLGLSDADTPGSLRWADGSEASEGEGGARDRATLVSGNVCVSLDAGGLASSHPCSTTRAFVCEFRPQVRLPDAGVFMAGSAVFHAQRPLSVPAAPTSGLEAPAAPVELLMFPAMAFLHDARLSSLEFITQDLTRAPRCDSRCTGRSARSWASTCCCQVKPRPAGASHHAAASLRYLSCILGCGDLCAPIAVCQDEEANDTVEVCPSRQQWCPFQGRCLPLGSPCSPTSCVNCSRAPLLPLEVYQPEYSLVEEVLFTLTPGASRHQLVREQISDIFVAEGDFMALQHDAGPGALLQCGLDPASPWRQSVLVLNDTDWINGSSVDVAGNSSAWAEDRACLLRVLYTGQEETPRASCPIRVVPPLGLTVIYPPSQNGTIYFPANQTFLLAKVRSWHRAWASWQGGNQSVPFLASCPPDLAPVVGECRSDRHNDTLFVYVDLRLGGTPAGPVVLTARSEVTSANLTVQVRVEEPLRGLKVTPHPNHRVLMEVMVKYSAEVEAGSDPSFKWTVDDKPHFTYYNTVLNVIYQNAAVYKLSVTAMNHVSDLTEHYNVTVDRMNPMADLTVRGVPDIVTQGSAQTLSASVLVDMSVDAAFRWSFGDGGYQVYHFRPPYNSSLLTPDPQAHQVTLQQNVTYVYAQPGEYTLTVSVSNKKENMSKKIEVFVFSVLTVVEIETDPEVLQAGRPTVFEAHPLPSPYGIVYTWNFGDGSAPVQGRERRVNHTFARSGVYNISVSINNTISYTSTHVEMLVSEEIRGLSVSSTSPTELNTPTIVSAQVEAGNNITWTFEMGDGRVLTVAEPQVEHVYVKDGNYTVNVTATNGISSWWASLAVQVFILEVLSLEPAGCVQELTEIDFNAFVSGNSSMYVYEWSFGDGTENVTLRGTPGITHMYPTSGDYYLSLHLSSRVNKANFYACVCVQPMIVNVSLVSKGSYTLLGEETSFTVSAFPVFEYTYLWDFGINDSTVRGHKDMSFTYRDPGQYLVTVTVLNNISFSNSTTLIEVQESVGLVVIQHNGTKSNSLALHQLYTFSASADGSNVDYIWDFGDGSILTGGNVTHAYNASGDFNISLMGSNQVSSNHTELSVSVITPIRGLTVNASLINVPLNTSVHFEAHLEQGDNVEYSWILCDRCTAIPSTHTMFYTFRSVGTFNVIVTAENKISFLQASIFIFVQRELEGLQIVAEELGEGCCFATNRVLHLQAALREGTNMSFSWSLLRNQENATNLSGKTIDVNFSQPGPCNIFLKATNLLGQIGVNRTIEFLDPVGSVSLQAAPNPVAVNRSTNMTVSVSSGSDLRYRWSLDGVPLPWFSPSVQHRFVNPGLKLVSVEISNEVSSEMTSEWISVQEPISGVAFTATEVTEQNFVASGTTVLLQGDYQVGTNVSWTWYLPNTVKMGQQVTWLFPTAGVFTVTLNATNDVSAEATSQDFTVQDRVEGLELKVNKSIVALRENVEFSIGISAGTSVSFILTISGDATVELQNLTYTHQFTRVDTYVVNLTAHNQISSERASIIVKVMEPISMLTMVNCCEAAIPVGVKKFFSAEIQTGNRVTFLWTFDLHHGTKTSLIGKKVTYTPEKSGQLTIYLGAVNALGCQNVTKVIQVQNVLISATLEANPRDTFINKTISLRALASPRGTPAFYQWNFGDGTGRQNTNSPSISHSYSQPGNYVIQVNVSNLVSWVIAQVAVNIRVLECEEPEVRLVNAPG</sequence>
<dbReference type="Gene3D" id="3.10.100.10">
    <property type="entry name" value="Mannose-Binding Protein A, subunit A"/>
    <property type="match status" value="1"/>
</dbReference>
<keyword evidence="5" id="KW-0812">Transmembrane</keyword>
<feature type="domain" description="PKD" evidence="14">
    <location>
        <begin position="1088"/>
        <end position="1153"/>
    </location>
</feature>
<keyword evidence="9" id="KW-0472">Membrane</keyword>